<name>A0A5R9PZA7_9GAMM</name>
<organism evidence="2 3">
    <name type="scientific">Pseudoalteromonas phenolica</name>
    <dbReference type="NCBI Taxonomy" id="161398"/>
    <lineage>
        <taxon>Bacteria</taxon>
        <taxon>Pseudomonadati</taxon>
        <taxon>Pseudomonadota</taxon>
        <taxon>Gammaproteobacteria</taxon>
        <taxon>Alteromonadales</taxon>
        <taxon>Pseudoalteromonadaceae</taxon>
        <taxon>Pseudoalteromonas</taxon>
    </lineage>
</organism>
<dbReference type="OrthoDB" id="6409619at2"/>
<accession>A0A5R9PZA7</accession>
<gene>
    <name evidence="2" type="ORF">C1E24_15930</name>
</gene>
<evidence type="ECO:0000313" key="2">
    <source>
        <dbReference type="EMBL" id="TLX46005.1"/>
    </source>
</evidence>
<reference evidence="2 3" key="1">
    <citation type="submission" date="2018-01" db="EMBL/GenBank/DDBJ databases">
        <title>Co-occurrence of chitin degradation, pigmentation and bioactivity in marine Pseudoalteromonas.</title>
        <authorList>
            <person name="Paulsen S."/>
            <person name="Gram L."/>
            <person name="Machado H."/>
        </authorList>
    </citation>
    <scope>NUCLEOTIDE SEQUENCE [LARGE SCALE GENOMIC DNA]</scope>
    <source>
        <strain evidence="2 3">S3663</strain>
    </source>
</reference>
<sequence length="183" mass="21423">MLKVKALLLIVFLMFGNFYSYASTFTDEDNKTEQWQLGTTKRFDTFQNFFLKYGSDAYFRTAYLYDLEKQQWLSYEDAKSLKPALQPILNVQYMDVKLTLAEVVSFTNVDIRDAKRYALFFFDTPIDTGNNNEYLFAGNEVFAKQLKKSIEMRKLAAKLVKQQHDVTGYLIQIPLIGYKPQTF</sequence>
<dbReference type="EMBL" id="PPSW01000026">
    <property type="protein sequence ID" value="TLX46005.1"/>
    <property type="molecule type" value="Genomic_DNA"/>
</dbReference>
<dbReference type="RefSeq" id="WP_138483119.1">
    <property type="nucleotide sequence ID" value="NZ_PPSW01000026.1"/>
</dbReference>
<comment type="caution">
    <text evidence="2">The sequence shown here is derived from an EMBL/GenBank/DDBJ whole genome shotgun (WGS) entry which is preliminary data.</text>
</comment>
<proteinExistence type="predicted"/>
<feature type="signal peptide" evidence="1">
    <location>
        <begin position="1"/>
        <end position="22"/>
    </location>
</feature>
<dbReference type="Proteomes" id="UP000309186">
    <property type="component" value="Unassembled WGS sequence"/>
</dbReference>
<feature type="chain" id="PRO_5024370780" evidence="1">
    <location>
        <begin position="23"/>
        <end position="183"/>
    </location>
</feature>
<evidence type="ECO:0000313" key="3">
    <source>
        <dbReference type="Proteomes" id="UP000309186"/>
    </source>
</evidence>
<protein>
    <submittedName>
        <fullName evidence="2">Uncharacterized protein</fullName>
    </submittedName>
</protein>
<keyword evidence="1" id="KW-0732">Signal</keyword>
<evidence type="ECO:0000256" key="1">
    <source>
        <dbReference type="SAM" id="SignalP"/>
    </source>
</evidence>
<dbReference type="AlphaFoldDB" id="A0A5R9PZA7"/>